<dbReference type="HOGENOM" id="CLU_049344_3_1_1"/>
<comment type="similarity">
    <text evidence="1">Belongs to the methyltransferase superfamily.</text>
</comment>
<keyword evidence="2" id="KW-0489">Methyltransferase</keyword>
<organism evidence="5 6">
    <name type="scientific">Amanita muscaria (strain Koide BX008)</name>
    <dbReference type="NCBI Taxonomy" id="946122"/>
    <lineage>
        <taxon>Eukaryota</taxon>
        <taxon>Fungi</taxon>
        <taxon>Dikarya</taxon>
        <taxon>Basidiomycota</taxon>
        <taxon>Agaricomycotina</taxon>
        <taxon>Agaricomycetes</taxon>
        <taxon>Agaricomycetidae</taxon>
        <taxon>Agaricales</taxon>
        <taxon>Pluteineae</taxon>
        <taxon>Amanitaceae</taxon>
        <taxon>Amanita</taxon>
    </lineage>
</organism>
<dbReference type="OrthoDB" id="66144at2759"/>
<dbReference type="AlphaFoldDB" id="A0A0C2T1U1"/>
<evidence type="ECO:0000313" key="6">
    <source>
        <dbReference type="Proteomes" id="UP000054549"/>
    </source>
</evidence>
<evidence type="ECO:0000313" key="5">
    <source>
        <dbReference type="EMBL" id="KIL69790.1"/>
    </source>
</evidence>
<dbReference type="Pfam" id="PF08241">
    <property type="entry name" value="Methyltransf_11"/>
    <property type="match status" value="1"/>
</dbReference>
<dbReference type="InterPro" id="IPR051052">
    <property type="entry name" value="Diverse_substrate_MTase"/>
</dbReference>
<dbReference type="InterPro" id="IPR029063">
    <property type="entry name" value="SAM-dependent_MTases_sf"/>
</dbReference>
<feature type="non-terminal residue" evidence="5">
    <location>
        <position position="1"/>
    </location>
</feature>
<dbReference type="GO" id="GO:0032259">
    <property type="term" value="P:methylation"/>
    <property type="evidence" value="ECO:0007669"/>
    <property type="project" value="UniProtKB-KW"/>
</dbReference>
<dbReference type="Proteomes" id="UP000054549">
    <property type="component" value="Unassembled WGS sequence"/>
</dbReference>
<evidence type="ECO:0000256" key="2">
    <source>
        <dbReference type="ARBA" id="ARBA00022603"/>
    </source>
</evidence>
<name>A0A0C2T1U1_AMAMK</name>
<evidence type="ECO:0000256" key="1">
    <source>
        <dbReference type="ARBA" id="ARBA00008361"/>
    </source>
</evidence>
<dbReference type="GO" id="GO:0008757">
    <property type="term" value="F:S-adenosylmethionine-dependent methyltransferase activity"/>
    <property type="evidence" value="ECO:0007669"/>
    <property type="project" value="InterPro"/>
</dbReference>
<protein>
    <recommendedName>
        <fullName evidence="4">Methyltransferase type 11 domain-containing protein</fullName>
    </recommendedName>
</protein>
<keyword evidence="3" id="KW-0808">Transferase</keyword>
<dbReference type="STRING" id="946122.A0A0C2T1U1"/>
<dbReference type="SUPFAM" id="SSF53335">
    <property type="entry name" value="S-adenosyl-L-methionine-dependent methyltransferases"/>
    <property type="match status" value="1"/>
</dbReference>
<sequence>LSHRARPSYIPEVIAYVRSKMKSEPQFNVVEIGSGTGIFTQALLTHPDWTLAIKKLQAIEPSEGMRNTFSENVKDERVSVREGAFDSTEIDDGWADIVLIAQAFHWCPDYDRASAEFARILKPTGIVAMVWNLEDRERARWVAQVRDRVESHEAGTPQFRLMKWRQTFKTVSYSQFFDSPEETTWPVVFPATRSTVIDRACSKSYIAVLDEQEKERVKRDVEEIVERGEDKVWIDEHAGVFEYPYKTWLVIASKK</sequence>
<dbReference type="PANTHER" id="PTHR44942:SF4">
    <property type="entry name" value="METHYLTRANSFERASE TYPE 11 DOMAIN-CONTAINING PROTEIN"/>
    <property type="match status" value="1"/>
</dbReference>
<dbReference type="InParanoid" id="A0A0C2T1U1"/>
<accession>A0A0C2T1U1</accession>
<proteinExistence type="inferred from homology"/>
<evidence type="ECO:0000259" key="4">
    <source>
        <dbReference type="Pfam" id="PF08241"/>
    </source>
</evidence>
<dbReference type="InterPro" id="IPR013216">
    <property type="entry name" value="Methyltransf_11"/>
</dbReference>
<dbReference type="CDD" id="cd02440">
    <property type="entry name" value="AdoMet_MTases"/>
    <property type="match status" value="1"/>
</dbReference>
<gene>
    <name evidence="5" type="ORF">M378DRAFT_68458</name>
</gene>
<dbReference type="PANTHER" id="PTHR44942">
    <property type="entry name" value="METHYLTRANSF_11 DOMAIN-CONTAINING PROTEIN"/>
    <property type="match status" value="1"/>
</dbReference>
<evidence type="ECO:0000256" key="3">
    <source>
        <dbReference type="ARBA" id="ARBA00022679"/>
    </source>
</evidence>
<keyword evidence="6" id="KW-1185">Reference proteome</keyword>
<dbReference type="EMBL" id="KN818225">
    <property type="protein sequence ID" value="KIL69790.1"/>
    <property type="molecule type" value="Genomic_DNA"/>
</dbReference>
<dbReference type="FunCoup" id="A0A0C2T1U1">
    <property type="interactions" value="200"/>
</dbReference>
<reference evidence="5 6" key="1">
    <citation type="submission" date="2014-04" db="EMBL/GenBank/DDBJ databases">
        <title>Evolutionary Origins and Diversification of the Mycorrhizal Mutualists.</title>
        <authorList>
            <consortium name="DOE Joint Genome Institute"/>
            <consortium name="Mycorrhizal Genomics Consortium"/>
            <person name="Kohler A."/>
            <person name="Kuo A."/>
            <person name="Nagy L.G."/>
            <person name="Floudas D."/>
            <person name="Copeland A."/>
            <person name="Barry K.W."/>
            <person name="Cichocki N."/>
            <person name="Veneault-Fourrey C."/>
            <person name="LaButti K."/>
            <person name="Lindquist E.A."/>
            <person name="Lipzen A."/>
            <person name="Lundell T."/>
            <person name="Morin E."/>
            <person name="Murat C."/>
            <person name="Riley R."/>
            <person name="Ohm R."/>
            <person name="Sun H."/>
            <person name="Tunlid A."/>
            <person name="Henrissat B."/>
            <person name="Grigoriev I.V."/>
            <person name="Hibbett D.S."/>
            <person name="Martin F."/>
        </authorList>
    </citation>
    <scope>NUCLEOTIDE SEQUENCE [LARGE SCALE GENOMIC DNA]</scope>
    <source>
        <strain evidence="5 6">Koide BX008</strain>
    </source>
</reference>
<dbReference type="Gene3D" id="3.40.50.150">
    <property type="entry name" value="Vaccinia Virus protein VP39"/>
    <property type="match status" value="1"/>
</dbReference>
<feature type="domain" description="Methyltransferase type 11" evidence="4">
    <location>
        <begin position="30"/>
        <end position="128"/>
    </location>
</feature>